<feature type="transmembrane region" description="Helical" evidence="1">
    <location>
        <begin position="67"/>
        <end position="83"/>
    </location>
</feature>
<evidence type="ECO:0000256" key="1">
    <source>
        <dbReference type="SAM" id="Phobius"/>
    </source>
</evidence>
<keyword evidence="1" id="KW-1133">Transmembrane helix</keyword>
<evidence type="ECO:0000313" key="2">
    <source>
        <dbReference type="EMBL" id="HHR92343.1"/>
    </source>
</evidence>
<dbReference type="EMBL" id="DRVY01000071">
    <property type="protein sequence ID" value="HHR92343.1"/>
    <property type="molecule type" value="Genomic_DNA"/>
</dbReference>
<reference evidence="2" key="1">
    <citation type="journal article" date="2020" name="mSystems">
        <title>Genome- and Community-Level Interaction Insights into Carbon Utilization and Element Cycling Functions of Hydrothermarchaeota in Hydrothermal Sediment.</title>
        <authorList>
            <person name="Zhou Z."/>
            <person name="Liu Y."/>
            <person name="Xu W."/>
            <person name="Pan J."/>
            <person name="Luo Z.H."/>
            <person name="Li M."/>
        </authorList>
    </citation>
    <scope>NUCLEOTIDE SEQUENCE [LARGE SCALE GENOMIC DNA]</scope>
    <source>
        <strain evidence="2">SpSt-1042</strain>
    </source>
</reference>
<feature type="transmembrane region" description="Helical" evidence="1">
    <location>
        <begin position="20"/>
        <end position="47"/>
    </location>
</feature>
<accession>A0A7C5YXU0</accession>
<keyword evidence="1" id="KW-0472">Membrane</keyword>
<keyword evidence="1" id="KW-0812">Transmembrane</keyword>
<dbReference type="AlphaFoldDB" id="A0A7C5YXU0"/>
<organism evidence="2">
    <name type="scientific">candidate division CPR3 bacterium</name>
    <dbReference type="NCBI Taxonomy" id="2268181"/>
    <lineage>
        <taxon>Bacteria</taxon>
        <taxon>Bacteria division CPR3</taxon>
    </lineage>
</organism>
<gene>
    <name evidence="2" type="ORF">ENL96_02420</name>
</gene>
<sequence>MIEKILRKVSGVAKDKLMHFTAGMLFFLAFYLFLSLGYSLIGVFIVGVLKELYDKLHKGHSVEFKDFLATSLGGLIVYIFLILRG</sequence>
<comment type="caution">
    <text evidence="2">The sequence shown here is derived from an EMBL/GenBank/DDBJ whole genome shotgun (WGS) entry which is preliminary data.</text>
</comment>
<protein>
    <recommendedName>
        <fullName evidence="3">Phosphatidate cytidylyltransferase</fullName>
    </recommendedName>
</protein>
<evidence type="ECO:0008006" key="3">
    <source>
        <dbReference type="Google" id="ProtNLM"/>
    </source>
</evidence>
<name>A0A7C5YXU0_UNCC3</name>
<proteinExistence type="predicted"/>